<dbReference type="GO" id="GO:0080019">
    <property type="term" value="F:alcohol-forming very long-chain fatty acyl-CoA reductase activity"/>
    <property type="evidence" value="ECO:0007669"/>
    <property type="project" value="InterPro"/>
</dbReference>
<evidence type="ECO:0000256" key="7">
    <source>
        <dbReference type="ARBA" id="ARBA00023098"/>
    </source>
</evidence>
<evidence type="ECO:0000256" key="8">
    <source>
        <dbReference type="ARBA" id="ARBA00023136"/>
    </source>
</evidence>
<reference evidence="13 14" key="1">
    <citation type="submission" date="2023-03" db="EMBL/GenBank/DDBJ databases">
        <title>High recombination rates correlate with genetic variation in Cardiocondyla obscurior ants.</title>
        <authorList>
            <person name="Errbii M."/>
        </authorList>
    </citation>
    <scope>NUCLEOTIDE SEQUENCE [LARGE SCALE GENOMIC DNA]</scope>
    <source>
        <strain evidence="13">Alpha-2009</strain>
        <tissue evidence="13">Whole body</tissue>
    </source>
</reference>
<dbReference type="CDD" id="cd09071">
    <property type="entry name" value="FAR_C"/>
    <property type="match status" value="1"/>
</dbReference>
<keyword evidence="14" id="KW-1185">Reference proteome</keyword>
<evidence type="ECO:0000256" key="9">
    <source>
        <dbReference type="ARBA" id="ARBA00052530"/>
    </source>
</evidence>
<dbReference type="InterPro" id="IPR036291">
    <property type="entry name" value="NAD(P)-bd_dom_sf"/>
</dbReference>
<protein>
    <recommendedName>
        <fullName evidence="10">Fatty acyl-CoA reductase</fullName>
        <ecNumber evidence="10">1.2.1.84</ecNumber>
    </recommendedName>
</protein>
<comment type="catalytic activity">
    <reaction evidence="9 10">
        <text>a long-chain fatty acyl-CoA + 2 NADPH + 2 H(+) = a long-chain primary fatty alcohol + 2 NADP(+) + CoA</text>
        <dbReference type="Rhea" id="RHEA:52716"/>
        <dbReference type="ChEBI" id="CHEBI:15378"/>
        <dbReference type="ChEBI" id="CHEBI:57287"/>
        <dbReference type="ChEBI" id="CHEBI:57783"/>
        <dbReference type="ChEBI" id="CHEBI:58349"/>
        <dbReference type="ChEBI" id="CHEBI:77396"/>
        <dbReference type="ChEBI" id="CHEBI:83139"/>
        <dbReference type="EC" id="1.2.1.84"/>
    </reaction>
</comment>
<dbReference type="EC" id="1.2.1.84" evidence="10"/>
<keyword evidence="7 10" id="KW-0443">Lipid metabolism</keyword>
<feature type="domain" description="Fatty acyl-CoA reductase C-terminal" evidence="11">
    <location>
        <begin position="362"/>
        <end position="454"/>
    </location>
</feature>
<feature type="domain" description="Thioester reductase (TE)" evidence="12">
    <location>
        <begin position="21"/>
        <end position="291"/>
    </location>
</feature>
<dbReference type="GO" id="GO:0016020">
    <property type="term" value="C:membrane"/>
    <property type="evidence" value="ECO:0007669"/>
    <property type="project" value="UniProtKB-SubCell"/>
</dbReference>
<dbReference type="GO" id="GO:0005777">
    <property type="term" value="C:peroxisome"/>
    <property type="evidence" value="ECO:0007669"/>
    <property type="project" value="TreeGrafter"/>
</dbReference>
<evidence type="ECO:0000256" key="6">
    <source>
        <dbReference type="ARBA" id="ARBA00022989"/>
    </source>
</evidence>
<dbReference type="CDD" id="cd05236">
    <property type="entry name" value="FAR-N_SDR_e"/>
    <property type="match status" value="1"/>
</dbReference>
<evidence type="ECO:0000256" key="2">
    <source>
        <dbReference type="ARBA" id="ARBA00005928"/>
    </source>
</evidence>
<dbReference type="Pfam" id="PF07993">
    <property type="entry name" value="NAD_binding_4"/>
    <property type="match status" value="1"/>
</dbReference>
<dbReference type="Pfam" id="PF03015">
    <property type="entry name" value="Sterile"/>
    <property type="match status" value="1"/>
</dbReference>
<evidence type="ECO:0000313" key="13">
    <source>
        <dbReference type="EMBL" id="KAL0103223.1"/>
    </source>
</evidence>
<dbReference type="PANTHER" id="PTHR11011:SF24">
    <property type="entry name" value="FATTY ACYL-COA REDUCTASE"/>
    <property type="match status" value="1"/>
</dbReference>
<evidence type="ECO:0000256" key="10">
    <source>
        <dbReference type="RuleBase" id="RU363097"/>
    </source>
</evidence>
<gene>
    <name evidence="13" type="ORF">PUN28_017510</name>
</gene>
<dbReference type="EMBL" id="JADYXP020000021">
    <property type="protein sequence ID" value="KAL0103223.1"/>
    <property type="molecule type" value="Genomic_DNA"/>
</dbReference>
<comment type="function">
    <text evidence="10">Catalyzes the reduction of fatty acyl-CoA to fatty alcohols.</text>
</comment>
<evidence type="ECO:0000256" key="5">
    <source>
        <dbReference type="ARBA" id="ARBA00022857"/>
    </source>
</evidence>
<dbReference type="InterPro" id="IPR013120">
    <property type="entry name" value="FAR_NAD-bd"/>
</dbReference>
<keyword evidence="5 10" id="KW-0521">NADP</keyword>
<sequence>METKNENVYVPAFYANRSIFITGGTGFLGKALIEKLLRSCPDVREIFVLIRPKKGLSVNDRLNKILSNKLFDLLRSRQPSAFDKIVPVTGYVAKENLGLLPSDREMLIDRVSIIFHVAASVRFDEGLKDAIFNNTRSTRDICILASEMKNLVVLLHVSSTYTQTDKLVVDEVLYPSKFDWKKAIEVAERVDEHVLRILTTKYLENMPNTYTFTKRLAEQVISDYSESLPCAIIRPSIVISTTYDPMPGWIDNFNGPVGMLIGGGKGILRVLWSDPNINSDYVPVDVTIKAMILIAWKRGIRKDKITDVCHCSSSLMKCMDVKTIVEIGLDIVKEIPLNNVVWKPRTTITKNYFVYYSLVLILHIIPAMFLDEIMKLFGVQPMLVRLQRKVYVSNRALSYFLLNQWTFRNQNMITMLDNLSAENQKDFGYPYKDVDVVQYFKDGIIGAKLYLLNESMDELEASKRHYNRMKRLDTIVRVIFAAIVLWILYRRNVLSYIMDIFLSFAY</sequence>
<dbReference type="GO" id="GO:0102965">
    <property type="term" value="F:alcohol-forming long-chain fatty acyl-CoA reductase activity"/>
    <property type="evidence" value="ECO:0007669"/>
    <property type="project" value="UniProtKB-EC"/>
</dbReference>
<keyword evidence="4 10" id="KW-0812">Transmembrane</keyword>
<keyword evidence="6 10" id="KW-1133">Transmembrane helix</keyword>
<comment type="caution">
    <text evidence="13">The sequence shown here is derived from an EMBL/GenBank/DDBJ whole genome shotgun (WGS) entry which is preliminary data.</text>
</comment>
<comment type="similarity">
    <text evidence="2 10">Belongs to the fatty acyl-CoA reductase family.</text>
</comment>
<dbReference type="FunFam" id="3.40.50.720:FF:000143">
    <property type="entry name" value="Fatty acyl-CoA reductase"/>
    <property type="match status" value="1"/>
</dbReference>
<comment type="subcellular location">
    <subcellularLocation>
        <location evidence="1">Membrane</location>
        <topology evidence="1">Multi-pass membrane protein</topology>
    </subcellularLocation>
</comment>
<evidence type="ECO:0000256" key="3">
    <source>
        <dbReference type="ARBA" id="ARBA00022516"/>
    </source>
</evidence>
<keyword evidence="8 10" id="KW-0472">Membrane</keyword>
<evidence type="ECO:0000256" key="1">
    <source>
        <dbReference type="ARBA" id="ARBA00004141"/>
    </source>
</evidence>
<organism evidence="13 14">
    <name type="scientific">Cardiocondyla obscurior</name>
    <dbReference type="NCBI Taxonomy" id="286306"/>
    <lineage>
        <taxon>Eukaryota</taxon>
        <taxon>Metazoa</taxon>
        <taxon>Ecdysozoa</taxon>
        <taxon>Arthropoda</taxon>
        <taxon>Hexapoda</taxon>
        <taxon>Insecta</taxon>
        <taxon>Pterygota</taxon>
        <taxon>Neoptera</taxon>
        <taxon>Endopterygota</taxon>
        <taxon>Hymenoptera</taxon>
        <taxon>Apocrita</taxon>
        <taxon>Aculeata</taxon>
        <taxon>Formicoidea</taxon>
        <taxon>Formicidae</taxon>
        <taxon>Myrmicinae</taxon>
        <taxon>Cardiocondyla</taxon>
    </lineage>
</organism>
<name>A0AAW2EKB6_9HYME</name>
<feature type="transmembrane region" description="Helical" evidence="10">
    <location>
        <begin position="352"/>
        <end position="370"/>
    </location>
</feature>
<dbReference type="AlphaFoldDB" id="A0AAW2EKB6"/>
<dbReference type="PANTHER" id="PTHR11011">
    <property type="entry name" value="MALE STERILITY PROTEIN 2-RELATED"/>
    <property type="match status" value="1"/>
</dbReference>
<keyword evidence="3 10" id="KW-0444">Lipid biosynthesis</keyword>
<evidence type="ECO:0000256" key="4">
    <source>
        <dbReference type="ARBA" id="ARBA00022692"/>
    </source>
</evidence>
<dbReference type="InterPro" id="IPR026055">
    <property type="entry name" value="FAR"/>
</dbReference>
<accession>A0AAW2EKB6</accession>
<keyword evidence="10" id="KW-0560">Oxidoreductase</keyword>
<dbReference type="SUPFAM" id="SSF51735">
    <property type="entry name" value="NAD(P)-binding Rossmann-fold domains"/>
    <property type="match status" value="1"/>
</dbReference>
<evidence type="ECO:0000313" key="14">
    <source>
        <dbReference type="Proteomes" id="UP001430953"/>
    </source>
</evidence>
<dbReference type="Gene3D" id="3.40.50.720">
    <property type="entry name" value="NAD(P)-binding Rossmann-like Domain"/>
    <property type="match status" value="1"/>
</dbReference>
<dbReference type="Proteomes" id="UP001430953">
    <property type="component" value="Unassembled WGS sequence"/>
</dbReference>
<dbReference type="InterPro" id="IPR033640">
    <property type="entry name" value="FAR_C"/>
</dbReference>
<dbReference type="GO" id="GO:0035336">
    <property type="term" value="P:long-chain fatty-acyl-CoA metabolic process"/>
    <property type="evidence" value="ECO:0007669"/>
    <property type="project" value="TreeGrafter"/>
</dbReference>
<evidence type="ECO:0000259" key="11">
    <source>
        <dbReference type="Pfam" id="PF03015"/>
    </source>
</evidence>
<feature type="transmembrane region" description="Helical" evidence="10">
    <location>
        <begin position="472"/>
        <end position="489"/>
    </location>
</feature>
<evidence type="ECO:0000259" key="12">
    <source>
        <dbReference type="Pfam" id="PF07993"/>
    </source>
</evidence>
<proteinExistence type="inferred from homology"/>